<protein>
    <submittedName>
        <fullName evidence="1">Uncharacterized protein</fullName>
    </submittedName>
</protein>
<proteinExistence type="predicted"/>
<sequence>MGCSVDFYLLKRDILRAKFIELEKEEDKYAFFRNYLIEKNIKEGNTYSSTDASIIIQKVKEDTLLLNRHELSDIKNYIYEVSVGYSYNPENEIFIRKMREFGFELIHDISHGCASLFLLSLGDSESVDYSSWNYDERDRMNLKREEFIQELDYIILLHSKIQLNECDNLDEKNELIATIENLEKNELLYSVIESHFDSAMEDEKLVNNSESILFNAVELNRKIENTKDGIIILYS</sequence>
<accession>A0ABP7EVR6</accession>
<keyword evidence="2" id="KW-1185">Reference proteome</keyword>
<name>A0ABP7EVR6_9FLAO</name>
<gene>
    <name evidence="1" type="ORF">GCM10022422_03300</name>
</gene>
<organism evidence="1 2">
    <name type="scientific">Flavobacterium ginsengisoli</name>
    <dbReference type="NCBI Taxonomy" id="871694"/>
    <lineage>
        <taxon>Bacteria</taxon>
        <taxon>Pseudomonadati</taxon>
        <taxon>Bacteroidota</taxon>
        <taxon>Flavobacteriia</taxon>
        <taxon>Flavobacteriales</taxon>
        <taxon>Flavobacteriaceae</taxon>
        <taxon>Flavobacterium</taxon>
    </lineage>
</organism>
<evidence type="ECO:0000313" key="2">
    <source>
        <dbReference type="Proteomes" id="UP001501367"/>
    </source>
</evidence>
<dbReference type="Proteomes" id="UP001501367">
    <property type="component" value="Unassembled WGS sequence"/>
</dbReference>
<reference evidence="2" key="1">
    <citation type="journal article" date="2019" name="Int. J. Syst. Evol. Microbiol.">
        <title>The Global Catalogue of Microorganisms (GCM) 10K type strain sequencing project: providing services to taxonomists for standard genome sequencing and annotation.</title>
        <authorList>
            <consortium name="The Broad Institute Genomics Platform"/>
            <consortium name="The Broad Institute Genome Sequencing Center for Infectious Disease"/>
            <person name="Wu L."/>
            <person name="Ma J."/>
        </authorList>
    </citation>
    <scope>NUCLEOTIDE SEQUENCE [LARGE SCALE GENOMIC DNA]</scope>
    <source>
        <strain evidence="2">JCM 17336</strain>
    </source>
</reference>
<dbReference type="EMBL" id="BAABDT010000001">
    <property type="protein sequence ID" value="GAA3725436.1"/>
    <property type="molecule type" value="Genomic_DNA"/>
</dbReference>
<dbReference type="RefSeq" id="WP_198854806.1">
    <property type="nucleotide sequence ID" value="NZ_BAABDT010000001.1"/>
</dbReference>
<evidence type="ECO:0000313" key="1">
    <source>
        <dbReference type="EMBL" id="GAA3725436.1"/>
    </source>
</evidence>
<comment type="caution">
    <text evidence="1">The sequence shown here is derived from an EMBL/GenBank/DDBJ whole genome shotgun (WGS) entry which is preliminary data.</text>
</comment>